<name>A0A397I457_9GLOM</name>
<sequence>MGNIYDYFYEDVWDPKHDRSSLLLVVKLAYQKCQETNMLTAYPYLEKGKQLCHPHYCAIVEFKHNQNKHKRKKKSKEQEFQLLKKTTNEALMNDPTFALKIKTLTNVLYNKQYRKGANLELEPQEFEKMVENISPKLKGFFPTMVNTIIPKERSAHNKQEAKKSIVALCYMIAGLQNKFVNQFKTEVGLYLAASGATWDAIDTISSLGYSACSKTIEKYHKKIQKEYTIKVEQYFIENKIILHIYNIDDYHSIYEICQPNAVSTSLAKHFATCVAKPVDKFPSVLLIFNGISIYNPSNVEAPRICWYLINKYTGVFDISYLEYQKHWISQRQLVIHQLIELNY</sequence>
<accession>A0A397I457</accession>
<dbReference type="Proteomes" id="UP000266861">
    <property type="component" value="Unassembled WGS sequence"/>
</dbReference>
<proteinExistence type="predicted"/>
<reference evidence="1 2" key="1">
    <citation type="submission" date="2018-08" db="EMBL/GenBank/DDBJ databases">
        <title>Genome and evolution of the arbuscular mycorrhizal fungus Diversispora epigaea (formerly Glomus versiforme) and its bacterial endosymbionts.</title>
        <authorList>
            <person name="Sun X."/>
            <person name="Fei Z."/>
            <person name="Harrison M."/>
        </authorList>
    </citation>
    <scope>NUCLEOTIDE SEQUENCE [LARGE SCALE GENOMIC DNA]</scope>
    <source>
        <strain evidence="1 2">IT104</strain>
    </source>
</reference>
<dbReference type="AlphaFoldDB" id="A0A397I457"/>
<evidence type="ECO:0000313" key="1">
    <source>
        <dbReference type="EMBL" id="RHZ67630.1"/>
    </source>
</evidence>
<dbReference type="EMBL" id="PQFF01000274">
    <property type="protein sequence ID" value="RHZ67630.1"/>
    <property type="molecule type" value="Genomic_DNA"/>
</dbReference>
<evidence type="ECO:0000313" key="2">
    <source>
        <dbReference type="Proteomes" id="UP000266861"/>
    </source>
</evidence>
<protein>
    <submittedName>
        <fullName evidence="1">Uncharacterized protein</fullName>
    </submittedName>
</protein>
<organism evidence="1 2">
    <name type="scientific">Diversispora epigaea</name>
    <dbReference type="NCBI Taxonomy" id="1348612"/>
    <lineage>
        <taxon>Eukaryota</taxon>
        <taxon>Fungi</taxon>
        <taxon>Fungi incertae sedis</taxon>
        <taxon>Mucoromycota</taxon>
        <taxon>Glomeromycotina</taxon>
        <taxon>Glomeromycetes</taxon>
        <taxon>Diversisporales</taxon>
        <taxon>Diversisporaceae</taxon>
        <taxon>Diversispora</taxon>
    </lineage>
</organism>
<comment type="caution">
    <text evidence="1">The sequence shown here is derived from an EMBL/GenBank/DDBJ whole genome shotgun (WGS) entry which is preliminary data.</text>
</comment>
<dbReference type="OrthoDB" id="5983279at2759"/>
<gene>
    <name evidence="1" type="ORF">Glove_300g81</name>
</gene>
<keyword evidence="2" id="KW-1185">Reference proteome</keyword>